<dbReference type="GO" id="GO:0004521">
    <property type="term" value="F:RNA endonuclease activity"/>
    <property type="evidence" value="ECO:0007669"/>
    <property type="project" value="TreeGrafter"/>
</dbReference>
<dbReference type="InterPro" id="IPR003477">
    <property type="entry name" value="PemK-like"/>
</dbReference>
<organism evidence="1 2">
    <name type="scientific">Ralstonia pickettii</name>
    <name type="common">Burkholderia pickettii</name>
    <dbReference type="NCBI Taxonomy" id="329"/>
    <lineage>
        <taxon>Bacteria</taxon>
        <taxon>Pseudomonadati</taxon>
        <taxon>Pseudomonadota</taxon>
        <taxon>Betaproteobacteria</taxon>
        <taxon>Burkholderiales</taxon>
        <taxon>Burkholderiaceae</taxon>
        <taxon>Ralstonia</taxon>
    </lineage>
</organism>
<sequence length="132" mass="14636">MRNLKTFNVEVDVKWANVRSPAEGEIWWVDLDPTKGHEQAGHRPVVVLSLQRFNGVTKRLIGVPVTTSIAPPGSGRAAFQVPLSGCEKPSAALPDQITTLDWEARKATFTGWKATEAEMDEIWLRIRGICGR</sequence>
<dbReference type="Gene3D" id="2.30.30.110">
    <property type="match status" value="1"/>
</dbReference>
<dbReference type="AlphaFoldDB" id="A0A2N4TXW2"/>
<dbReference type="Proteomes" id="UP000234456">
    <property type="component" value="Unassembled WGS sequence"/>
</dbReference>
<dbReference type="EMBL" id="PKQE01000001">
    <property type="protein sequence ID" value="PLC44535.1"/>
    <property type="molecule type" value="Genomic_DNA"/>
</dbReference>
<dbReference type="PANTHER" id="PTHR33988:SF3">
    <property type="entry name" value="ENDORIBONUCLEASE TOXIN CHPB-RELATED"/>
    <property type="match status" value="1"/>
</dbReference>
<accession>A0A2N4TXW2</accession>
<name>A0A2N4TXW2_RALPI</name>
<dbReference type="GO" id="GO:0003677">
    <property type="term" value="F:DNA binding"/>
    <property type="evidence" value="ECO:0007669"/>
    <property type="project" value="InterPro"/>
</dbReference>
<proteinExistence type="predicted"/>
<dbReference type="SUPFAM" id="SSF50118">
    <property type="entry name" value="Cell growth inhibitor/plasmid maintenance toxic component"/>
    <property type="match status" value="1"/>
</dbReference>
<gene>
    <name evidence="1" type="ORF">C0Q88_07600</name>
</gene>
<evidence type="ECO:0000313" key="2">
    <source>
        <dbReference type="Proteomes" id="UP000234456"/>
    </source>
</evidence>
<dbReference type="GO" id="GO:0006402">
    <property type="term" value="P:mRNA catabolic process"/>
    <property type="evidence" value="ECO:0007669"/>
    <property type="project" value="TreeGrafter"/>
</dbReference>
<dbReference type="RefSeq" id="WP_102064946.1">
    <property type="nucleotide sequence ID" value="NZ_PKQE01000001.1"/>
</dbReference>
<dbReference type="PANTHER" id="PTHR33988">
    <property type="entry name" value="ENDORIBONUCLEASE MAZF-RELATED"/>
    <property type="match status" value="1"/>
</dbReference>
<comment type="caution">
    <text evidence="1">The sequence shown here is derived from an EMBL/GenBank/DDBJ whole genome shotgun (WGS) entry which is preliminary data.</text>
</comment>
<dbReference type="OrthoDB" id="9793906at2"/>
<dbReference type="Pfam" id="PF02452">
    <property type="entry name" value="PemK_toxin"/>
    <property type="match status" value="1"/>
</dbReference>
<evidence type="ECO:0000313" key="1">
    <source>
        <dbReference type="EMBL" id="PLC44535.1"/>
    </source>
</evidence>
<protein>
    <submittedName>
        <fullName evidence="1">Growth inhibitor PemK</fullName>
    </submittedName>
</protein>
<dbReference type="GO" id="GO:0016075">
    <property type="term" value="P:rRNA catabolic process"/>
    <property type="evidence" value="ECO:0007669"/>
    <property type="project" value="TreeGrafter"/>
</dbReference>
<dbReference type="InterPro" id="IPR011067">
    <property type="entry name" value="Plasmid_toxin/cell-grow_inhib"/>
</dbReference>
<reference evidence="1 2" key="1">
    <citation type="submission" date="2017-12" db="EMBL/GenBank/DDBJ databases">
        <title>Draft genome sequence of Ralstonia pickettii 52.</title>
        <authorList>
            <person name="Zheng B."/>
        </authorList>
    </citation>
    <scope>NUCLEOTIDE SEQUENCE [LARGE SCALE GENOMIC DNA]</scope>
    <source>
        <strain evidence="1 2">52</strain>
    </source>
</reference>